<sequence length="252" mass="27862">MRKNLLFLALLAISLLLVSCGGDAEGTSATITSLLSTEDATTNDSGKGDCVLSYQRKMDELLPLDVIKKHYTGEMPDAKMKYDKSAPERDASKDKYLYSWKSDRTRIIKIGNSTMEIPLQNEIGVMWLGSDLFMIGKKATPLENFKAYYRNPTQEEMDLAFKAAEERIKSDPNYSKEQAETAAGMAKGMAAKDKFEDVPGLGDAASFNKEENYLTVLVGATTFQIVANVSKEKAVNLDLAKKLAKEVLDKCK</sequence>
<organism evidence="2 3">
    <name type="scientific">Persicitalea jodogahamensis</name>
    <dbReference type="NCBI Taxonomy" id="402147"/>
    <lineage>
        <taxon>Bacteria</taxon>
        <taxon>Pseudomonadati</taxon>
        <taxon>Bacteroidota</taxon>
        <taxon>Cytophagia</taxon>
        <taxon>Cytophagales</taxon>
        <taxon>Spirosomataceae</taxon>
        <taxon>Persicitalea</taxon>
    </lineage>
</organism>
<dbReference type="AlphaFoldDB" id="A0A8J3CZL2"/>
<keyword evidence="1" id="KW-0732">Signal</keyword>
<comment type="caution">
    <text evidence="2">The sequence shown here is derived from an EMBL/GenBank/DDBJ whole genome shotgun (WGS) entry which is preliminary data.</text>
</comment>
<dbReference type="PROSITE" id="PS51257">
    <property type="entry name" value="PROKAR_LIPOPROTEIN"/>
    <property type="match status" value="1"/>
</dbReference>
<keyword evidence="3" id="KW-1185">Reference proteome</keyword>
<evidence type="ECO:0000313" key="3">
    <source>
        <dbReference type="Proteomes" id="UP000598271"/>
    </source>
</evidence>
<reference evidence="2 3" key="1">
    <citation type="journal article" date="2014" name="Int. J. Syst. Evol. Microbiol.">
        <title>Complete genome sequence of Corynebacterium casei LMG S-19264T (=DSM 44701T), isolated from a smear-ripened cheese.</title>
        <authorList>
            <consortium name="US DOE Joint Genome Institute (JGI-PGF)"/>
            <person name="Walter F."/>
            <person name="Albersmeier A."/>
            <person name="Kalinowski J."/>
            <person name="Ruckert C."/>
        </authorList>
    </citation>
    <scope>NUCLEOTIDE SEQUENCE [LARGE SCALE GENOMIC DNA]</scope>
    <source>
        <strain evidence="2 3">KCTC 12866</strain>
    </source>
</reference>
<feature type="signal peptide" evidence="1">
    <location>
        <begin position="1"/>
        <end position="24"/>
    </location>
</feature>
<name>A0A8J3CZL2_9BACT</name>
<accession>A0A8J3CZL2</accession>
<feature type="chain" id="PRO_5035250659" description="Lipoprotein" evidence="1">
    <location>
        <begin position="25"/>
        <end position="252"/>
    </location>
</feature>
<dbReference type="EMBL" id="BMXF01000001">
    <property type="protein sequence ID" value="GHB53006.1"/>
    <property type="molecule type" value="Genomic_DNA"/>
</dbReference>
<proteinExistence type="predicted"/>
<evidence type="ECO:0008006" key="4">
    <source>
        <dbReference type="Google" id="ProtNLM"/>
    </source>
</evidence>
<evidence type="ECO:0000256" key="1">
    <source>
        <dbReference type="SAM" id="SignalP"/>
    </source>
</evidence>
<dbReference type="RefSeq" id="WP_189562507.1">
    <property type="nucleotide sequence ID" value="NZ_BMXF01000001.1"/>
</dbReference>
<dbReference type="Proteomes" id="UP000598271">
    <property type="component" value="Unassembled WGS sequence"/>
</dbReference>
<evidence type="ECO:0000313" key="2">
    <source>
        <dbReference type="EMBL" id="GHB53006.1"/>
    </source>
</evidence>
<gene>
    <name evidence="2" type="ORF">GCM10007390_02120</name>
</gene>
<protein>
    <recommendedName>
        <fullName evidence="4">Lipoprotein</fullName>
    </recommendedName>
</protein>